<dbReference type="GO" id="GO:0005886">
    <property type="term" value="C:plasma membrane"/>
    <property type="evidence" value="ECO:0007669"/>
    <property type="project" value="UniProtKB-SubCell"/>
</dbReference>
<feature type="transmembrane region" description="Helical" evidence="9">
    <location>
        <begin position="12"/>
        <end position="33"/>
    </location>
</feature>
<feature type="transmembrane region" description="Helical" evidence="9">
    <location>
        <begin position="166"/>
        <end position="188"/>
    </location>
</feature>
<accession>A0A2P5DJZ2</accession>
<keyword evidence="3 9" id="KW-0813">Transport</keyword>
<feature type="transmembrane region" description="Helical" evidence="9">
    <location>
        <begin position="100"/>
        <end position="122"/>
    </location>
</feature>
<reference evidence="11" key="1">
    <citation type="submission" date="2016-06" db="EMBL/GenBank/DDBJ databases">
        <title>Parallel loss of symbiosis genes in relatives of nitrogen-fixing non-legume Parasponia.</title>
        <authorList>
            <person name="Van Velzen R."/>
            <person name="Holmer R."/>
            <person name="Bu F."/>
            <person name="Rutten L."/>
            <person name="Van Zeijl A."/>
            <person name="Liu W."/>
            <person name="Santuari L."/>
            <person name="Cao Q."/>
            <person name="Sharma T."/>
            <person name="Shen D."/>
            <person name="Roswanjaya Y."/>
            <person name="Wardhani T."/>
            <person name="Kalhor M.S."/>
            <person name="Jansen J."/>
            <person name="Van den Hoogen J."/>
            <person name="Gungor B."/>
            <person name="Hartog M."/>
            <person name="Hontelez J."/>
            <person name="Verver J."/>
            <person name="Yang W.-C."/>
            <person name="Schijlen E."/>
            <person name="Repin R."/>
            <person name="Schilthuizen M."/>
            <person name="Schranz E."/>
            <person name="Heidstra R."/>
            <person name="Miyata K."/>
            <person name="Fedorova E."/>
            <person name="Kohlen W."/>
            <person name="Bisseling T."/>
            <person name="Smit S."/>
            <person name="Geurts R."/>
        </authorList>
    </citation>
    <scope>NUCLEOTIDE SEQUENCE [LARGE SCALE GENOMIC DNA]</scope>
    <source>
        <strain evidence="11">cv. WU1-14</strain>
    </source>
</reference>
<evidence type="ECO:0000256" key="6">
    <source>
        <dbReference type="ARBA" id="ARBA00022737"/>
    </source>
</evidence>
<evidence type="ECO:0000313" key="11">
    <source>
        <dbReference type="Proteomes" id="UP000237105"/>
    </source>
</evidence>
<gene>
    <name evidence="10" type="ORF">PanWU01x14_057930</name>
</gene>
<evidence type="ECO:0000256" key="7">
    <source>
        <dbReference type="ARBA" id="ARBA00022989"/>
    </source>
</evidence>
<evidence type="ECO:0000256" key="9">
    <source>
        <dbReference type="RuleBase" id="RU910715"/>
    </source>
</evidence>
<dbReference type="InterPro" id="IPR004316">
    <property type="entry name" value="SWEET_rpt"/>
</dbReference>
<dbReference type="Proteomes" id="UP000237105">
    <property type="component" value="Unassembled WGS sequence"/>
</dbReference>
<organism evidence="10 11">
    <name type="scientific">Parasponia andersonii</name>
    <name type="common">Sponia andersonii</name>
    <dbReference type="NCBI Taxonomy" id="3476"/>
    <lineage>
        <taxon>Eukaryota</taxon>
        <taxon>Viridiplantae</taxon>
        <taxon>Streptophyta</taxon>
        <taxon>Embryophyta</taxon>
        <taxon>Tracheophyta</taxon>
        <taxon>Spermatophyta</taxon>
        <taxon>Magnoliopsida</taxon>
        <taxon>eudicotyledons</taxon>
        <taxon>Gunneridae</taxon>
        <taxon>Pentapetalae</taxon>
        <taxon>rosids</taxon>
        <taxon>fabids</taxon>
        <taxon>Rosales</taxon>
        <taxon>Cannabaceae</taxon>
        <taxon>Parasponia</taxon>
    </lineage>
</organism>
<protein>
    <recommendedName>
        <fullName evidence="9">Bidirectional sugar transporter SWEET</fullName>
    </recommendedName>
</protein>
<evidence type="ECO:0000256" key="5">
    <source>
        <dbReference type="ARBA" id="ARBA00022692"/>
    </source>
</evidence>
<dbReference type="Gene3D" id="1.20.1280.290">
    <property type="match status" value="2"/>
</dbReference>
<dbReference type="OrthoDB" id="409725at2759"/>
<dbReference type="FunFam" id="1.20.1280.290:FF:000002">
    <property type="entry name" value="Bidirectional sugar transporter SWEET"/>
    <property type="match status" value="1"/>
</dbReference>
<feature type="transmembrane region" description="Helical" evidence="9">
    <location>
        <begin position="71"/>
        <end position="93"/>
    </location>
</feature>
<comment type="caution">
    <text evidence="10">The sequence shown here is derived from an EMBL/GenBank/DDBJ whole genome shotgun (WGS) entry which is preliminary data.</text>
</comment>
<evidence type="ECO:0000313" key="10">
    <source>
        <dbReference type="EMBL" id="PON73611.1"/>
    </source>
</evidence>
<keyword evidence="7 9" id="KW-1133">Transmembrane helix</keyword>
<dbReference type="PANTHER" id="PTHR10791:SF130">
    <property type="entry name" value="BIDIRECTIONAL SUGAR TRANSPORTER SWEET6-RELATED"/>
    <property type="match status" value="1"/>
</dbReference>
<evidence type="ECO:0000256" key="2">
    <source>
        <dbReference type="ARBA" id="ARBA00007809"/>
    </source>
</evidence>
<dbReference type="PANTHER" id="PTHR10791">
    <property type="entry name" value="RAG1-ACTIVATING PROTEIN 1"/>
    <property type="match status" value="1"/>
</dbReference>
<dbReference type="InterPro" id="IPR047664">
    <property type="entry name" value="SWEET"/>
</dbReference>
<proteinExistence type="inferred from homology"/>
<evidence type="ECO:0000256" key="1">
    <source>
        <dbReference type="ARBA" id="ARBA00004127"/>
    </source>
</evidence>
<keyword evidence="6" id="KW-0677">Repeat</keyword>
<evidence type="ECO:0000256" key="4">
    <source>
        <dbReference type="ARBA" id="ARBA00022597"/>
    </source>
</evidence>
<evidence type="ECO:0000256" key="3">
    <source>
        <dbReference type="ARBA" id="ARBA00022448"/>
    </source>
</evidence>
<dbReference type="GO" id="GO:0051260">
    <property type="term" value="P:protein homooligomerization"/>
    <property type="evidence" value="ECO:0007669"/>
    <property type="project" value="UniProtKB-ARBA"/>
</dbReference>
<feature type="transmembrane region" description="Helical" evidence="9">
    <location>
        <begin position="134"/>
        <end position="159"/>
    </location>
</feature>
<dbReference type="GO" id="GO:0051119">
    <property type="term" value="F:sugar transmembrane transporter activity"/>
    <property type="evidence" value="ECO:0007669"/>
    <property type="project" value="InterPro"/>
</dbReference>
<evidence type="ECO:0000256" key="8">
    <source>
        <dbReference type="ARBA" id="ARBA00023136"/>
    </source>
</evidence>
<dbReference type="FunFam" id="1.20.1280.290:FF:000001">
    <property type="entry name" value="Bidirectional sugar transporter SWEET"/>
    <property type="match status" value="1"/>
</dbReference>
<comment type="subcellular location">
    <subcellularLocation>
        <location evidence="9">Cell membrane</location>
        <topology evidence="9">Multi-pass membrane protein</topology>
    </subcellularLocation>
    <subcellularLocation>
        <location evidence="1">Endomembrane system</location>
        <topology evidence="1">Multi-pass membrane protein</topology>
    </subcellularLocation>
</comment>
<comment type="similarity">
    <text evidence="2 9">Belongs to the SWEET sugar transporter family.</text>
</comment>
<sequence>MVSDEELRTIVGITGNIICLFFLLSPVPTFVRIWKKGSVERYSAFPYLAALMSCLVWTLYSLPMVHPGSTLILTISASGVAIESIYIILFLIFSDNKKRLKVLLIVLLELFFTVLLATLALTNLVHTQKKIRSLIVGFVCVFFGVVLYCSPLAVVKLVISTKSVEYMPFFLSFASFMNSFLWTSYALIRFDPVVLVPNGLGTLFGLAQMILHAVYYKSTKQLIAERKGKEVNLPDVVLEVGEDQPKKIGAIAPEINGHDSEDQSSSTIITNYGLMISLPLADSHKTHYLD</sequence>
<dbReference type="GO" id="GO:0012505">
    <property type="term" value="C:endomembrane system"/>
    <property type="evidence" value="ECO:0007669"/>
    <property type="project" value="UniProtKB-SubCell"/>
</dbReference>
<keyword evidence="8 9" id="KW-0472">Membrane</keyword>
<comment type="function">
    <text evidence="9">Mediates both low-affinity uptake and efflux of sugar across the membrane.</text>
</comment>
<dbReference type="Pfam" id="PF03083">
    <property type="entry name" value="MtN3_slv"/>
    <property type="match status" value="2"/>
</dbReference>
<keyword evidence="11" id="KW-1185">Reference proteome</keyword>
<dbReference type="EMBL" id="JXTB01000033">
    <property type="protein sequence ID" value="PON73611.1"/>
    <property type="molecule type" value="Genomic_DNA"/>
</dbReference>
<dbReference type="STRING" id="3476.A0A2P5DJZ2"/>
<dbReference type="AlphaFoldDB" id="A0A2P5DJZ2"/>
<keyword evidence="5 9" id="KW-0812">Transmembrane</keyword>
<name>A0A2P5DJZ2_PARAD</name>
<feature type="transmembrane region" description="Helical" evidence="9">
    <location>
        <begin position="194"/>
        <end position="216"/>
    </location>
</feature>
<feature type="transmembrane region" description="Helical" evidence="9">
    <location>
        <begin position="45"/>
        <end position="65"/>
    </location>
</feature>
<keyword evidence="4 9" id="KW-0762">Sugar transport</keyword>